<keyword evidence="4 6" id="KW-0548">Nucleotidyltransferase</keyword>
<keyword evidence="5 6" id="KW-0238">DNA-binding</keyword>
<dbReference type="RefSeq" id="WP_212992244.1">
    <property type="nucleotide sequence ID" value="NZ_BAABEA010000004.1"/>
</dbReference>
<dbReference type="GO" id="GO:0003677">
    <property type="term" value="F:DNA binding"/>
    <property type="evidence" value="ECO:0007669"/>
    <property type="project" value="UniProtKB-UniRule"/>
</dbReference>
<dbReference type="PROSITE" id="PS52018">
    <property type="entry name" value="DART"/>
    <property type="match status" value="1"/>
</dbReference>
<feature type="active site" description="Proton acceptor" evidence="6">
    <location>
        <position position="60"/>
    </location>
</feature>
<feature type="active site" evidence="6">
    <location>
        <position position="162"/>
    </location>
</feature>
<comment type="catalytic activity">
    <reaction evidence="6">
        <text>a thymidine in DNA + NAD(+) = an N-(ADP-alpha-D-ribosyl)-thymidine in DNA + nicotinamide + H(+)</text>
        <dbReference type="Rhea" id="RHEA:71651"/>
        <dbReference type="Rhea" id="RHEA-COMP:13556"/>
        <dbReference type="Rhea" id="RHEA-COMP:18051"/>
        <dbReference type="ChEBI" id="CHEBI:15378"/>
        <dbReference type="ChEBI" id="CHEBI:17154"/>
        <dbReference type="ChEBI" id="CHEBI:57540"/>
        <dbReference type="ChEBI" id="CHEBI:137386"/>
        <dbReference type="ChEBI" id="CHEBI:191199"/>
    </reaction>
</comment>
<keyword evidence="1 6" id="KW-1277">Toxin-antitoxin system</keyword>
<dbReference type="InterPro" id="IPR029494">
    <property type="entry name" value="DarT"/>
</dbReference>
<dbReference type="EMBL" id="BOQL01000053">
    <property type="protein sequence ID" value="GIM74960.1"/>
    <property type="molecule type" value="Genomic_DNA"/>
</dbReference>
<evidence type="ECO:0000256" key="3">
    <source>
        <dbReference type="ARBA" id="ARBA00022679"/>
    </source>
</evidence>
<gene>
    <name evidence="8" type="ORF">Aau02nite_63590</name>
</gene>
<evidence type="ECO:0000313" key="9">
    <source>
        <dbReference type="Proteomes" id="UP000681340"/>
    </source>
</evidence>
<evidence type="ECO:0000256" key="1">
    <source>
        <dbReference type="ARBA" id="ARBA00022649"/>
    </source>
</evidence>
<comment type="similarity">
    <text evidence="6">Belongs to the DarT ADP-ribosyltransferase family.</text>
</comment>
<evidence type="ECO:0000313" key="8">
    <source>
        <dbReference type="EMBL" id="GIM74960.1"/>
    </source>
</evidence>
<keyword evidence="9" id="KW-1185">Reference proteome</keyword>
<evidence type="ECO:0000256" key="6">
    <source>
        <dbReference type="PROSITE-ProRule" id="PRU01362"/>
    </source>
</evidence>
<dbReference type="Proteomes" id="UP000681340">
    <property type="component" value="Unassembled WGS sequence"/>
</dbReference>
<evidence type="ECO:0000256" key="2">
    <source>
        <dbReference type="ARBA" id="ARBA00022676"/>
    </source>
</evidence>
<keyword evidence="3 6" id="KW-0808">Transferase</keyword>
<feature type="domain" description="DarT" evidence="7">
    <location>
        <begin position="19"/>
        <end position="213"/>
    </location>
</feature>
<evidence type="ECO:0000256" key="5">
    <source>
        <dbReference type="ARBA" id="ARBA00023125"/>
    </source>
</evidence>
<evidence type="ECO:0000259" key="7">
    <source>
        <dbReference type="PROSITE" id="PS52018"/>
    </source>
</evidence>
<protein>
    <recommendedName>
        <fullName evidence="7">DarT domain-containing protein</fullName>
    </recommendedName>
</protein>
<dbReference type="GO" id="GO:0016757">
    <property type="term" value="F:glycosyltransferase activity"/>
    <property type="evidence" value="ECO:0007669"/>
    <property type="project" value="UniProtKB-UniRule"/>
</dbReference>
<accession>A0A919SMT3</accession>
<evidence type="ECO:0000256" key="4">
    <source>
        <dbReference type="ARBA" id="ARBA00022695"/>
    </source>
</evidence>
<dbReference type="Pfam" id="PF14487">
    <property type="entry name" value="DarT"/>
    <property type="match status" value="1"/>
</dbReference>
<feature type="binding site" evidence="6">
    <location>
        <position position="60"/>
    </location>
    <ligand>
        <name>NAD(+)</name>
        <dbReference type="ChEBI" id="CHEBI:57540"/>
    </ligand>
</feature>
<proteinExistence type="inferred from homology"/>
<feature type="binding site" evidence="6">
    <location>
        <begin position="23"/>
        <end position="25"/>
    </location>
    <ligand>
        <name>NAD(+)</name>
        <dbReference type="ChEBI" id="CHEBI:57540"/>
    </ligand>
</feature>
<organism evidence="8 9">
    <name type="scientific">Actinoplanes auranticolor</name>
    <dbReference type="NCBI Taxonomy" id="47988"/>
    <lineage>
        <taxon>Bacteria</taxon>
        <taxon>Bacillati</taxon>
        <taxon>Actinomycetota</taxon>
        <taxon>Actinomycetes</taxon>
        <taxon>Micromonosporales</taxon>
        <taxon>Micromonosporaceae</taxon>
        <taxon>Actinoplanes</taxon>
    </lineage>
</organism>
<sequence>MTEPLDLAVAAELAGMDLARLAHFTPARNLPHIIRDGLLRSVADLAQDVRACYSATDLQRLDGRPDRVCCSLQYPNGFYFTVAKRNAASVNYPDWVCLLLDKVVAAAPDTLFCPRNAAASGVMARPGIDGLRACYAHTVVGQKVYTRGPNHDPGSPTDVQAEVLVVAPVPLSAIRAIVFPSKAAAEEEYGRLDRFGLVPPGGVNYVISPGMFDKWMITKAVQNSQYFSETPWSPKAA</sequence>
<dbReference type="AlphaFoldDB" id="A0A919SMT3"/>
<name>A0A919SMT3_9ACTN</name>
<keyword evidence="2 6" id="KW-0328">Glycosyltransferase</keyword>
<dbReference type="GO" id="GO:0016779">
    <property type="term" value="F:nucleotidyltransferase activity"/>
    <property type="evidence" value="ECO:0007669"/>
    <property type="project" value="UniProtKB-UniRule"/>
</dbReference>
<comment type="caution">
    <text evidence="6">Lacks conserved residue(s) required for the propagation of feature annotation.</text>
</comment>
<reference evidence="8" key="1">
    <citation type="submission" date="2021-03" db="EMBL/GenBank/DDBJ databases">
        <title>Whole genome shotgun sequence of Actinoplanes auranticolor NBRC 12245.</title>
        <authorList>
            <person name="Komaki H."/>
            <person name="Tamura T."/>
        </authorList>
    </citation>
    <scope>NUCLEOTIDE SEQUENCE</scope>
    <source>
        <strain evidence="8">NBRC 12245</strain>
    </source>
</reference>
<comment type="caution">
    <text evidence="8">The sequence shown here is derived from an EMBL/GenBank/DDBJ whole genome shotgun (WGS) entry which is preliminary data.</text>
</comment>